<dbReference type="EMBL" id="HBUF01099153">
    <property type="protein sequence ID" value="CAG6637637.1"/>
    <property type="molecule type" value="Transcribed_RNA"/>
</dbReference>
<proteinExistence type="predicted"/>
<name>A0A8D8VVU2_9HEMI</name>
<protein>
    <submittedName>
        <fullName evidence="1">Uncharacterized protein</fullName>
    </submittedName>
</protein>
<sequence length="135" mass="14919">MLVKVKEVIKVNVDILKLQIGIDGLPLFKSSAGEFWPILCSISNVEKLKSLILPIGIFYGKKKPTSCASFLEEFLKEAIELTRNGLLEKGTIIKVKIEALICDAPAKSFILGIKGHTGYSSCTIWHNLLGIWQTC</sequence>
<accession>A0A8D8VVU2</accession>
<evidence type="ECO:0000313" key="1">
    <source>
        <dbReference type="EMBL" id="CAG6637637.1"/>
    </source>
</evidence>
<organism evidence="1">
    <name type="scientific">Cacopsylla melanoneura</name>
    <dbReference type="NCBI Taxonomy" id="428564"/>
    <lineage>
        <taxon>Eukaryota</taxon>
        <taxon>Metazoa</taxon>
        <taxon>Ecdysozoa</taxon>
        <taxon>Arthropoda</taxon>
        <taxon>Hexapoda</taxon>
        <taxon>Insecta</taxon>
        <taxon>Pterygota</taxon>
        <taxon>Neoptera</taxon>
        <taxon>Paraneoptera</taxon>
        <taxon>Hemiptera</taxon>
        <taxon>Sternorrhyncha</taxon>
        <taxon>Psylloidea</taxon>
        <taxon>Psyllidae</taxon>
        <taxon>Psyllinae</taxon>
        <taxon>Cacopsylla</taxon>
    </lineage>
</organism>
<reference evidence="1" key="1">
    <citation type="submission" date="2021-05" db="EMBL/GenBank/DDBJ databases">
        <authorList>
            <person name="Alioto T."/>
            <person name="Alioto T."/>
            <person name="Gomez Garrido J."/>
        </authorList>
    </citation>
    <scope>NUCLEOTIDE SEQUENCE</scope>
</reference>
<dbReference type="AlphaFoldDB" id="A0A8D8VVU2"/>
<dbReference type="PANTHER" id="PTHR33053">
    <property type="entry name" value="PROTEIN, PUTATIVE-RELATED"/>
    <property type="match status" value="1"/>
</dbReference>